<evidence type="ECO:0000256" key="5">
    <source>
        <dbReference type="ARBA" id="ARBA00022970"/>
    </source>
</evidence>
<dbReference type="Pfam" id="PF02653">
    <property type="entry name" value="BPD_transp_2"/>
    <property type="match status" value="1"/>
</dbReference>
<evidence type="ECO:0000256" key="2">
    <source>
        <dbReference type="ARBA" id="ARBA00022448"/>
    </source>
</evidence>
<gene>
    <name evidence="10" type="ORF">ACFPZI_18300</name>
</gene>
<evidence type="ECO:0000256" key="1">
    <source>
        <dbReference type="ARBA" id="ARBA00004651"/>
    </source>
</evidence>
<evidence type="ECO:0000313" key="11">
    <source>
        <dbReference type="Proteomes" id="UP001596180"/>
    </source>
</evidence>
<comment type="similarity">
    <text evidence="8">Belongs to the binding-protein-dependent transport system permease family. LivHM subfamily.</text>
</comment>
<dbReference type="CDD" id="cd06582">
    <property type="entry name" value="TM_PBP1_LivH_like"/>
    <property type="match status" value="1"/>
</dbReference>
<feature type="transmembrane region" description="Helical" evidence="9">
    <location>
        <begin position="36"/>
        <end position="55"/>
    </location>
</feature>
<comment type="subcellular location">
    <subcellularLocation>
        <location evidence="1">Cell membrane</location>
        <topology evidence="1">Multi-pass membrane protein</topology>
    </subcellularLocation>
</comment>
<comment type="caution">
    <text evidence="10">The sequence shown here is derived from an EMBL/GenBank/DDBJ whole genome shotgun (WGS) entry which is preliminary data.</text>
</comment>
<evidence type="ECO:0000256" key="4">
    <source>
        <dbReference type="ARBA" id="ARBA00022692"/>
    </source>
</evidence>
<feature type="transmembrane region" description="Helical" evidence="9">
    <location>
        <begin position="137"/>
        <end position="161"/>
    </location>
</feature>
<keyword evidence="6 9" id="KW-1133">Transmembrane helix</keyword>
<dbReference type="PANTHER" id="PTHR11795:SF445">
    <property type="entry name" value="AMINO ACID ABC TRANSPORTER PERMEASE PROTEIN"/>
    <property type="match status" value="1"/>
</dbReference>
<evidence type="ECO:0000256" key="3">
    <source>
        <dbReference type="ARBA" id="ARBA00022475"/>
    </source>
</evidence>
<evidence type="ECO:0000256" key="7">
    <source>
        <dbReference type="ARBA" id="ARBA00023136"/>
    </source>
</evidence>
<dbReference type="RefSeq" id="WP_381364249.1">
    <property type="nucleotide sequence ID" value="NZ_JBHSOA010000037.1"/>
</dbReference>
<evidence type="ECO:0000256" key="9">
    <source>
        <dbReference type="SAM" id="Phobius"/>
    </source>
</evidence>
<keyword evidence="11" id="KW-1185">Reference proteome</keyword>
<feature type="transmembrane region" description="Helical" evidence="9">
    <location>
        <begin position="269"/>
        <end position="286"/>
    </location>
</feature>
<dbReference type="PANTHER" id="PTHR11795">
    <property type="entry name" value="BRANCHED-CHAIN AMINO ACID TRANSPORT SYSTEM PERMEASE PROTEIN LIVH"/>
    <property type="match status" value="1"/>
</dbReference>
<organism evidence="10 11">
    <name type="scientific">Streptomyces chlorus</name>
    <dbReference type="NCBI Taxonomy" id="887452"/>
    <lineage>
        <taxon>Bacteria</taxon>
        <taxon>Bacillati</taxon>
        <taxon>Actinomycetota</taxon>
        <taxon>Actinomycetes</taxon>
        <taxon>Kitasatosporales</taxon>
        <taxon>Streptomycetaceae</taxon>
        <taxon>Streptomyces</taxon>
    </lineage>
</organism>
<evidence type="ECO:0000313" key="10">
    <source>
        <dbReference type="EMBL" id="MFC5853690.1"/>
    </source>
</evidence>
<keyword evidence="4 9" id="KW-0812">Transmembrane</keyword>
<sequence>MTQAEIFQALVSGLALGAGYALLAVGVVVVYSATGILNFAQGAFVLIGAFTTYQVGVVWGLPFLVAALVSLLVGALLSMLTGMTLLRRFSKKAHFPAVMATVGLLFVVQALVAGLWGDEARDLGDPWGLRVVEVGGSVLALSDVWTAATGAVLLLAVFALIRFSPIGLAMRAAVSDEEAAVAQGISTRTVTVFAWSLGGALGAVAGILLAAGASGVNSTLGIAAFAALPAMVLGGIDSPLGALLGGLFLGVAQQFAILLQSSVLEPLGAGFPGVLPYLILVVMLVVRPQGFFGTRAVRRF</sequence>
<keyword evidence="3" id="KW-1003">Cell membrane</keyword>
<feature type="transmembrane region" description="Helical" evidence="9">
    <location>
        <begin position="61"/>
        <end position="86"/>
    </location>
</feature>
<dbReference type="EMBL" id="JBHSOA010000037">
    <property type="protein sequence ID" value="MFC5853690.1"/>
    <property type="molecule type" value="Genomic_DNA"/>
</dbReference>
<keyword evidence="2" id="KW-0813">Transport</keyword>
<feature type="transmembrane region" description="Helical" evidence="9">
    <location>
        <begin position="192"/>
        <end position="213"/>
    </location>
</feature>
<keyword evidence="7 9" id="KW-0472">Membrane</keyword>
<proteinExistence type="inferred from homology"/>
<protein>
    <submittedName>
        <fullName evidence="10">Branched-chain amino acid ABC transporter permease</fullName>
    </submittedName>
</protein>
<dbReference type="InterPro" id="IPR052157">
    <property type="entry name" value="BCAA_transport_permease"/>
</dbReference>
<dbReference type="Proteomes" id="UP001596180">
    <property type="component" value="Unassembled WGS sequence"/>
</dbReference>
<dbReference type="InterPro" id="IPR001851">
    <property type="entry name" value="ABC_transp_permease"/>
</dbReference>
<name>A0ABW1DZV9_9ACTN</name>
<evidence type="ECO:0000256" key="6">
    <source>
        <dbReference type="ARBA" id="ARBA00022989"/>
    </source>
</evidence>
<accession>A0ABW1DZV9</accession>
<feature type="transmembrane region" description="Helical" evidence="9">
    <location>
        <begin position="6"/>
        <end position="29"/>
    </location>
</feature>
<keyword evidence="5" id="KW-0029">Amino-acid transport</keyword>
<evidence type="ECO:0000256" key="8">
    <source>
        <dbReference type="ARBA" id="ARBA00037998"/>
    </source>
</evidence>
<reference evidence="11" key="1">
    <citation type="journal article" date="2019" name="Int. J. Syst. Evol. Microbiol.">
        <title>The Global Catalogue of Microorganisms (GCM) 10K type strain sequencing project: providing services to taxonomists for standard genome sequencing and annotation.</title>
        <authorList>
            <consortium name="The Broad Institute Genomics Platform"/>
            <consortium name="The Broad Institute Genome Sequencing Center for Infectious Disease"/>
            <person name="Wu L."/>
            <person name="Ma J."/>
        </authorList>
    </citation>
    <scope>NUCLEOTIDE SEQUENCE [LARGE SCALE GENOMIC DNA]</scope>
    <source>
        <strain evidence="11">JCM 10411</strain>
    </source>
</reference>
<feature type="transmembrane region" description="Helical" evidence="9">
    <location>
        <begin position="98"/>
        <end position="117"/>
    </location>
</feature>